<evidence type="ECO:0000256" key="3">
    <source>
        <dbReference type="ARBA" id="ARBA00016090"/>
    </source>
</evidence>
<keyword evidence="7" id="KW-0808">Transferase</keyword>
<dbReference type="InterPro" id="IPR001347">
    <property type="entry name" value="SIS_dom"/>
</dbReference>
<dbReference type="CDD" id="cd05008">
    <property type="entry name" value="SIS_GlmS_GlmD_1"/>
    <property type="match status" value="1"/>
</dbReference>
<dbReference type="GO" id="GO:0097367">
    <property type="term" value="F:carbohydrate derivative binding"/>
    <property type="evidence" value="ECO:0007669"/>
    <property type="project" value="InterPro"/>
</dbReference>
<dbReference type="InterPro" id="IPR046348">
    <property type="entry name" value="SIS_dom_sf"/>
</dbReference>
<dbReference type="Gene3D" id="3.60.20.10">
    <property type="entry name" value="Glutamine Phosphoribosylpyrophosphate, subunit 1, domain 1"/>
    <property type="match status" value="1"/>
</dbReference>
<organism evidence="7 8">
    <name type="scientific">Bacteroides reticulotermitis JCM 10512</name>
    <dbReference type="NCBI Taxonomy" id="1445607"/>
    <lineage>
        <taxon>Bacteria</taxon>
        <taxon>Pseudomonadati</taxon>
        <taxon>Bacteroidota</taxon>
        <taxon>Bacteroidia</taxon>
        <taxon>Bacteroidales</taxon>
        <taxon>Bacteroidaceae</taxon>
        <taxon>Bacteroides</taxon>
    </lineage>
</organism>
<feature type="domain" description="SIS" evidence="6">
    <location>
        <begin position="110"/>
        <end position="249"/>
    </location>
</feature>
<dbReference type="Proteomes" id="UP000019131">
    <property type="component" value="Unassembled WGS sequence"/>
</dbReference>
<accession>W4UYH4</accession>
<sequence>MVVGVGQDEFFLASDATPIVEYTDKVVYLKDEEIAVIHRGKDLKVVNLSNVEMTAEIKKVELNLGQLEKGGYPHFMLKEIFEQPDCIRDCMRGRINIEADNVVLSAVIDNKDRLLQAKRFIIVACGTSWHAGLIGKHLIESFCRIPVEVEYASEFRYRDPVIDEHDVVIAISQSGETADTLAAVELAKSRGAFIYGICNAIGSSIPRATDTGSYIHVGPEIGVASTKAFTGQVTVLAMLALTLAKEKGTIDKAHYLDIVQELSHIPDKMKGSWS</sequence>
<dbReference type="FunFam" id="3.40.50.10490:FF:000001">
    <property type="entry name" value="Glutamine--fructose-6-phosphate aminotransferase [isomerizing]"/>
    <property type="match status" value="1"/>
</dbReference>
<gene>
    <name evidence="7" type="ORF">JCM10512_4443</name>
</gene>
<evidence type="ECO:0000313" key="8">
    <source>
        <dbReference type="Proteomes" id="UP000019131"/>
    </source>
</evidence>
<keyword evidence="4" id="KW-0677">Repeat</keyword>
<dbReference type="Pfam" id="PF01380">
    <property type="entry name" value="SIS"/>
    <property type="match status" value="1"/>
</dbReference>
<keyword evidence="5" id="KW-0315">Glutamine amidotransferase</keyword>
<dbReference type="SUPFAM" id="SSF53697">
    <property type="entry name" value="SIS domain"/>
    <property type="match status" value="1"/>
</dbReference>
<dbReference type="GO" id="GO:0004360">
    <property type="term" value="F:glutamine-fructose-6-phosphate transaminase (isomerizing) activity"/>
    <property type="evidence" value="ECO:0007669"/>
    <property type="project" value="UniProtKB-EC"/>
</dbReference>
<dbReference type="PROSITE" id="PS51464">
    <property type="entry name" value="SIS"/>
    <property type="match status" value="1"/>
</dbReference>
<keyword evidence="7" id="KW-0032">Aminotransferase</keyword>
<evidence type="ECO:0000259" key="6">
    <source>
        <dbReference type="PROSITE" id="PS51464"/>
    </source>
</evidence>
<protein>
    <recommendedName>
        <fullName evidence="3">Glutamine--fructose-6-phosphate aminotransferase [isomerizing]</fullName>
        <ecNumber evidence="2">2.6.1.16</ecNumber>
    </recommendedName>
</protein>
<dbReference type="GO" id="GO:0006047">
    <property type="term" value="P:UDP-N-acetylglucosamine metabolic process"/>
    <property type="evidence" value="ECO:0007669"/>
    <property type="project" value="TreeGrafter"/>
</dbReference>
<name>W4UYH4_9BACE</name>
<dbReference type="GO" id="GO:0005829">
    <property type="term" value="C:cytosol"/>
    <property type="evidence" value="ECO:0007669"/>
    <property type="project" value="TreeGrafter"/>
</dbReference>
<comment type="catalytic activity">
    <reaction evidence="1">
        <text>D-fructose 6-phosphate + L-glutamine = D-glucosamine 6-phosphate + L-glutamate</text>
        <dbReference type="Rhea" id="RHEA:13237"/>
        <dbReference type="ChEBI" id="CHEBI:29985"/>
        <dbReference type="ChEBI" id="CHEBI:58359"/>
        <dbReference type="ChEBI" id="CHEBI:58725"/>
        <dbReference type="ChEBI" id="CHEBI:61527"/>
        <dbReference type="EC" id="2.6.1.16"/>
    </reaction>
</comment>
<dbReference type="PANTHER" id="PTHR10937:SF0">
    <property type="entry name" value="GLUTAMINE--FRUCTOSE-6-PHOSPHATE TRANSAMINASE (ISOMERIZING)"/>
    <property type="match status" value="1"/>
</dbReference>
<dbReference type="InterPro" id="IPR035466">
    <property type="entry name" value="GlmS/AgaS_SIS"/>
</dbReference>
<dbReference type="GO" id="GO:0006487">
    <property type="term" value="P:protein N-linked glycosylation"/>
    <property type="evidence" value="ECO:0007669"/>
    <property type="project" value="TreeGrafter"/>
</dbReference>
<evidence type="ECO:0000256" key="1">
    <source>
        <dbReference type="ARBA" id="ARBA00001031"/>
    </source>
</evidence>
<evidence type="ECO:0000313" key="7">
    <source>
        <dbReference type="EMBL" id="GAE85971.1"/>
    </source>
</evidence>
<dbReference type="InterPro" id="IPR029055">
    <property type="entry name" value="Ntn_hydrolases_N"/>
</dbReference>
<dbReference type="SUPFAM" id="SSF56235">
    <property type="entry name" value="N-terminal nucleophile aminohydrolases (Ntn hydrolases)"/>
    <property type="match status" value="1"/>
</dbReference>
<evidence type="ECO:0000256" key="5">
    <source>
        <dbReference type="ARBA" id="ARBA00022962"/>
    </source>
</evidence>
<proteinExistence type="predicted"/>
<evidence type="ECO:0000256" key="2">
    <source>
        <dbReference type="ARBA" id="ARBA00012916"/>
    </source>
</evidence>
<reference evidence="7 8" key="1">
    <citation type="journal article" date="2014" name="Genome Announc.">
        <title>Draft Genome Sequence of Bacteroides reticulotermitis Strain JCM 10512T, Isolated from the Gut of a Termite.</title>
        <authorList>
            <person name="Yuki M."/>
            <person name="Oshima K."/>
            <person name="Suda W."/>
            <person name="Sakamoto M."/>
            <person name="Iida T."/>
            <person name="Hattori M."/>
            <person name="Ohkuma M."/>
        </authorList>
    </citation>
    <scope>NUCLEOTIDE SEQUENCE [LARGE SCALE GENOMIC DNA]</scope>
    <source>
        <strain evidence="7 8">JCM 10512</strain>
    </source>
</reference>
<dbReference type="PANTHER" id="PTHR10937">
    <property type="entry name" value="GLUCOSAMINE--FRUCTOSE-6-PHOSPHATE AMINOTRANSFERASE, ISOMERIZING"/>
    <property type="match status" value="1"/>
</dbReference>
<dbReference type="GO" id="GO:0006002">
    <property type="term" value="P:fructose 6-phosphate metabolic process"/>
    <property type="evidence" value="ECO:0007669"/>
    <property type="project" value="TreeGrafter"/>
</dbReference>
<evidence type="ECO:0000256" key="4">
    <source>
        <dbReference type="ARBA" id="ARBA00022737"/>
    </source>
</evidence>
<dbReference type="EC" id="2.6.1.16" evidence="2"/>
<comment type="caution">
    <text evidence="7">The sequence shown here is derived from an EMBL/GenBank/DDBJ whole genome shotgun (WGS) entry which is preliminary data.</text>
</comment>
<dbReference type="EMBL" id="BAIV01000034">
    <property type="protein sequence ID" value="GAE85971.1"/>
    <property type="molecule type" value="Genomic_DNA"/>
</dbReference>
<dbReference type="Gene3D" id="3.40.50.10490">
    <property type="entry name" value="Glucose-6-phosphate isomerase like protein, domain 1"/>
    <property type="match status" value="1"/>
</dbReference>
<dbReference type="AlphaFoldDB" id="W4UYH4"/>
<keyword evidence="8" id="KW-1185">Reference proteome</keyword>
<dbReference type="STRING" id="1445607.JCM10512_4443"/>